<dbReference type="RefSeq" id="WP_139097502.1">
    <property type="nucleotide sequence ID" value="NZ_VDFW01000012.1"/>
</dbReference>
<dbReference type="PROSITE" id="PS51296">
    <property type="entry name" value="RIESKE"/>
    <property type="match status" value="1"/>
</dbReference>
<evidence type="ECO:0000256" key="6">
    <source>
        <dbReference type="ARBA" id="ARBA00038001"/>
    </source>
</evidence>
<keyword evidence="4" id="KW-0411">Iron-sulfur</keyword>
<evidence type="ECO:0000313" key="8">
    <source>
        <dbReference type="EMBL" id="TNC25114.1"/>
    </source>
</evidence>
<keyword evidence="1" id="KW-0001">2Fe-2S</keyword>
<comment type="caution">
    <text evidence="8">The sequence shown here is derived from an EMBL/GenBank/DDBJ whole genome shotgun (WGS) entry which is preliminary data.</text>
</comment>
<keyword evidence="9" id="KW-1185">Reference proteome</keyword>
<evidence type="ECO:0000313" key="9">
    <source>
        <dbReference type="Proteomes" id="UP000305546"/>
    </source>
</evidence>
<dbReference type="Proteomes" id="UP000305546">
    <property type="component" value="Unassembled WGS sequence"/>
</dbReference>
<evidence type="ECO:0000256" key="2">
    <source>
        <dbReference type="ARBA" id="ARBA00022723"/>
    </source>
</evidence>
<dbReference type="EMBL" id="VDFW01000012">
    <property type="protein sequence ID" value="TNC25114.1"/>
    <property type="molecule type" value="Genomic_DNA"/>
</dbReference>
<reference evidence="8 9" key="1">
    <citation type="submission" date="2019-06" db="EMBL/GenBank/DDBJ databases">
        <title>Amycolatopsis alkalitolerans sp. nov., isolated from Gastrodia elata Blume.</title>
        <authorList>
            <person name="Narsing Rao M.P."/>
            <person name="Li W.J."/>
        </authorList>
    </citation>
    <scope>NUCLEOTIDE SEQUENCE [LARGE SCALE GENOMIC DNA]</scope>
    <source>
        <strain evidence="8 9">SYSUP0005</strain>
    </source>
</reference>
<dbReference type="PANTHER" id="PTHR21496">
    <property type="entry name" value="FERREDOXIN-RELATED"/>
    <property type="match status" value="1"/>
</dbReference>
<gene>
    <name evidence="8" type="ORF">FG385_15825</name>
</gene>
<keyword evidence="2" id="KW-0479">Metal-binding</keyword>
<name>A0A5C4LZ91_9PSEU</name>
<comment type="similarity">
    <text evidence="6">Belongs to the bacterial ring-hydroxylating dioxygenase ferredoxin component family.</text>
</comment>
<sequence length="119" mass="13248">MKQVVCPVSELDSGEMRQVQLGPIRVVVVRGEDGSLHALAAKCLHQGGPLEYGRLYEHHATTKEVGEYQLEPGREVLKCPWHGYEYDIRTGCTVFDPGRAVPTFPVFEEDGQIVVQLQA</sequence>
<dbReference type="Pfam" id="PF00355">
    <property type="entry name" value="Rieske"/>
    <property type="match status" value="1"/>
</dbReference>
<dbReference type="CDD" id="cd03467">
    <property type="entry name" value="Rieske"/>
    <property type="match status" value="1"/>
</dbReference>
<dbReference type="GO" id="GO:0051537">
    <property type="term" value="F:2 iron, 2 sulfur cluster binding"/>
    <property type="evidence" value="ECO:0007669"/>
    <property type="project" value="UniProtKB-KW"/>
</dbReference>
<dbReference type="AlphaFoldDB" id="A0A5C4LZ91"/>
<dbReference type="GO" id="GO:0046872">
    <property type="term" value="F:metal ion binding"/>
    <property type="evidence" value="ECO:0007669"/>
    <property type="project" value="UniProtKB-KW"/>
</dbReference>
<feature type="domain" description="Rieske" evidence="7">
    <location>
        <begin position="3"/>
        <end position="115"/>
    </location>
</feature>
<dbReference type="GO" id="GO:0016705">
    <property type="term" value="F:oxidoreductase activity, acting on paired donors, with incorporation or reduction of molecular oxygen"/>
    <property type="evidence" value="ECO:0007669"/>
    <property type="project" value="UniProtKB-ARBA"/>
</dbReference>
<dbReference type="Gene3D" id="2.102.10.10">
    <property type="entry name" value="Rieske [2Fe-2S] iron-sulphur domain"/>
    <property type="match status" value="1"/>
</dbReference>
<dbReference type="OrthoDB" id="9795104at2"/>
<evidence type="ECO:0000256" key="3">
    <source>
        <dbReference type="ARBA" id="ARBA00023004"/>
    </source>
</evidence>
<evidence type="ECO:0000256" key="5">
    <source>
        <dbReference type="ARBA" id="ARBA00034078"/>
    </source>
</evidence>
<dbReference type="InterPro" id="IPR017941">
    <property type="entry name" value="Rieske_2Fe-2S"/>
</dbReference>
<evidence type="ECO:0000256" key="4">
    <source>
        <dbReference type="ARBA" id="ARBA00023014"/>
    </source>
</evidence>
<proteinExistence type="inferred from homology"/>
<keyword evidence="3" id="KW-0408">Iron</keyword>
<protein>
    <submittedName>
        <fullName evidence="8">Rieske (2Fe-2S) protein</fullName>
    </submittedName>
</protein>
<dbReference type="PANTHER" id="PTHR21496:SF0">
    <property type="entry name" value="RIESKE DOMAIN-CONTAINING PROTEIN"/>
    <property type="match status" value="1"/>
</dbReference>
<dbReference type="GO" id="GO:0004497">
    <property type="term" value="F:monooxygenase activity"/>
    <property type="evidence" value="ECO:0007669"/>
    <property type="project" value="UniProtKB-ARBA"/>
</dbReference>
<dbReference type="SUPFAM" id="SSF50022">
    <property type="entry name" value="ISP domain"/>
    <property type="match status" value="1"/>
</dbReference>
<dbReference type="InterPro" id="IPR036922">
    <property type="entry name" value="Rieske_2Fe-2S_sf"/>
</dbReference>
<accession>A0A5C4LZ91</accession>
<evidence type="ECO:0000256" key="1">
    <source>
        <dbReference type="ARBA" id="ARBA00022714"/>
    </source>
</evidence>
<organism evidence="8 9">
    <name type="scientific">Amycolatopsis alkalitolerans</name>
    <dbReference type="NCBI Taxonomy" id="2547244"/>
    <lineage>
        <taxon>Bacteria</taxon>
        <taxon>Bacillati</taxon>
        <taxon>Actinomycetota</taxon>
        <taxon>Actinomycetes</taxon>
        <taxon>Pseudonocardiales</taxon>
        <taxon>Pseudonocardiaceae</taxon>
        <taxon>Amycolatopsis</taxon>
    </lineage>
</organism>
<comment type="cofactor">
    <cofactor evidence="5">
        <name>[2Fe-2S] cluster</name>
        <dbReference type="ChEBI" id="CHEBI:190135"/>
    </cofactor>
</comment>
<evidence type="ECO:0000259" key="7">
    <source>
        <dbReference type="PROSITE" id="PS51296"/>
    </source>
</evidence>